<evidence type="ECO:0000313" key="2">
    <source>
        <dbReference type="EMBL" id="MFC5508681.1"/>
    </source>
</evidence>
<sequence length="148" mass="16292">MFSPERGIEQASMEPAEIFSNAEMRAPIIHVLHWIATTIEVIGVAAIVLGAIVSTALFLWRGVGREWDAAFRSYRANLGRGILLGLEFLVAADIIGTVAVTPTFQSLGVLALIIAVRTFLSFSLQVEIEGQWPWRRREADHYSAGGRL</sequence>
<dbReference type="Pfam" id="PF07784">
    <property type="entry name" value="DUF1622"/>
    <property type="match status" value="1"/>
</dbReference>
<keyword evidence="1" id="KW-1133">Transmembrane helix</keyword>
<evidence type="ECO:0000256" key="1">
    <source>
        <dbReference type="SAM" id="Phobius"/>
    </source>
</evidence>
<keyword evidence="3" id="KW-1185">Reference proteome</keyword>
<dbReference type="PANTHER" id="PTHR38468:SF1">
    <property type="entry name" value="SLL0939 PROTEIN"/>
    <property type="match status" value="1"/>
</dbReference>
<dbReference type="Proteomes" id="UP001596060">
    <property type="component" value="Unassembled WGS sequence"/>
</dbReference>
<organism evidence="2 3">
    <name type="scientific">Bosea massiliensis</name>
    <dbReference type="NCBI Taxonomy" id="151419"/>
    <lineage>
        <taxon>Bacteria</taxon>
        <taxon>Pseudomonadati</taxon>
        <taxon>Pseudomonadota</taxon>
        <taxon>Alphaproteobacteria</taxon>
        <taxon>Hyphomicrobiales</taxon>
        <taxon>Boseaceae</taxon>
        <taxon>Bosea</taxon>
    </lineage>
</organism>
<dbReference type="InterPro" id="IPR012427">
    <property type="entry name" value="DUF1622"/>
</dbReference>
<name>A0ABW0P7P7_9HYPH</name>
<dbReference type="PANTHER" id="PTHR38468">
    <property type="entry name" value="SLL0939 PROTEIN"/>
    <property type="match status" value="1"/>
</dbReference>
<comment type="caution">
    <text evidence="2">The sequence shown here is derived from an EMBL/GenBank/DDBJ whole genome shotgun (WGS) entry which is preliminary data.</text>
</comment>
<protein>
    <submittedName>
        <fullName evidence="2">DUF1622 domain-containing protein</fullName>
    </submittedName>
</protein>
<proteinExistence type="predicted"/>
<gene>
    <name evidence="2" type="ORF">ACFPN9_25930</name>
</gene>
<reference evidence="3" key="1">
    <citation type="journal article" date="2019" name="Int. J. Syst. Evol. Microbiol.">
        <title>The Global Catalogue of Microorganisms (GCM) 10K type strain sequencing project: providing services to taxonomists for standard genome sequencing and annotation.</title>
        <authorList>
            <consortium name="The Broad Institute Genomics Platform"/>
            <consortium name="The Broad Institute Genome Sequencing Center for Infectious Disease"/>
            <person name="Wu L."/>
            <person name="Ma J."/>
        </authorList>
    </citation>
    <scope>NUCLEOTIDE SEQUENCE [LARGE SCALE GENOMIC DNA]</scope>
    <source>
        <strain evidence="3">CCUG 43117</strain>
    </source>
</reference>
<dbReference type="RefSeq" id="WP_348626282.1">
    <property type="nucleotide sequence ID" value="NZ_JBHSLU010000105.1"/>
</dbReference>
<accession>A0ABW0P7P7</accession>
<dbReference type="EMBL" id="JBHSLU010000105">
    <property type="protein sequence ID" value="MFC5508681.1"/>
    <property type="molecule type" value="Genomic_DNA"/>
</dbReference>
<evidence type="ECO:0000313" key="3">
    <source>
        <dbReference type="Proteomes" id="UP001596060"/>
    </source>
</evidence>
<keyword evidence="1" id="KW-0472">Membrane</keyword>
<keyword evidence="1" id="KW-0812">Transmembrane</keyword>
<feature type="transmembrane region" description="Helical" evidence="1">
    <location>
        <begin position="34"/>
        <end position="60"/>
    </location>
</feature>